<protein>
    <submittedName>
        <fullName evidence="2">Putative membrane protein YccC</fullName>
    </submittedName>
</protein>
<dbReference type="AlphaFoldDB" id="A0A839T9L8"/>
<evidence type="ECO:0000313" key="3">
    <source>
        <dbReference type="Proteomes" id="UP000588111"/>
    </source>
</evidence>
<comment type="caution">
    <text evidence="2">The sequence shown here is derived from an EMBL/GenBank/DDBJ whole genome shotgun (WGS) entry which is preliminary data.</text>
</comment>
<accession>A0A839T9L8</accession>
<feature type="coiled-coil region" evidence="1">
    <location>
        <begin position="118"/>
        <end position="152"/>
    </location>
</feature>
<dbReference type="RefSeq" id="WP_183618539.1">
    <property type="nucleotide sequence ID" value="NZ_CAJHAH010000002.1"/>
</dbReference>
<feature type="coiled-coil region" evidence="1">
    <location>
        <begin position="27"/>
        <end position="54"/>
    </location>
</feature>
<evidence type="ECO:0000313" key="2">
    <source>
        <dbReference type="EMBL" id="MBB3106117.1"/>
    </source>
</evidence>
<dbReference type="Proteomes" id="UP000588111">
    <property type="component" value="Unassembled WGS sequence"/>
</dbReference>
<dbReference type="EMBL" id="JACHXL010000001">
    <property type="protein sequence ID" value="MBB3106117.1"/>
    <property type="molecule type" value="Genomic_DNA"/>
</dbReference>
<evidence type="ECO:0000256" key="1">
    <source>
        <dbReference type="SAM" id="Coils"/>
    </source>
</evidence>
<keyword evidence="1" id="KW-0175">Coiled coil</keyword>
<reference evidence="2 3" key="1">
    <citation type="submission" date="2020-08" db="EMBL/GenBank/DDBJ databases">
        <title>Genomic Encyclopedia of Type Strains, Phase III (KMG-III): the genomes of soil and plant-associated and newly described type strains.</title>
        <authorList>
            <person name="Whitman W."/>
        </authorList>
    </citation>
    <scope>NUCLEOTIDE SEQUENCE [LARGE SCALE GENOMIC DNA]</scope>
    <source>
        <strain evidence="2 3">CECT 5885</strain>
    </source>
</reference>
<keyword evidence="3" id="KW-1185">Reference proteome</keyword>
<organism evidence="2 3">
    <name type="scientific">Psychrobacter luti</name>
    <dbReference type="NCBI Taxonomy" id="198481"/>
    <lineage>
        <taxon>Bacteria</taxon>
        <taxon>Pseudomonadati</taxon>
        <taxon>Pseudomonadota</taxon>
        <taxon>Gammaproteobacteria</taxon>
        <taxon>Moraxellales</taxon>
        <taxon>Moraxellaceae</taxon>
        <taxon>Psychrobacter</taxon>
    </lineage>
</organism>
<proteinExistence type="predicted"/>
<gene>
    <name evidence="2" type="ORF">FHS24_000608</name>
</gene>
<name>A0A839T9L8_9GAMM</name>
<sequence length="168" mass="19505">MFWLSFGVTAVGAIACSLASILEKSSITESEQALRSLKKQSQARQRELENYQSQCQAAYSLSQYVELYNLVFQTAQACALHYKEQEKLLSMLNERMTKSITSRLALMRQQEQATDDQRQTLDQQLAILQNDAHKALDEFERIEAQRQESQQQLRLFCELLLELQMYLE</sequence>